<gene>
    <name evidence="2" type="ORF">CHIRRI_LOCUS9985</name>
</gene>
<feature type="chain" id="PRO_5040320400" evidence="1">
    <location>
        <begin position="24"/>
        <end position="154"/>
    </location>
</feature>
<evidence type="ECO:0000313" key="3">
    <source>
        <dbReference type="Proteomes" id="UP001153620"/>
    </source>
</evidence>
<feature type="signal peptide" evidence="1">
    <location>
        <begin position="1"/>
        <end position="23"/>
    </location>
</feature>
<dbReference type="Proteomes" id="UP001153620">
    <property type="component" value="Chromosome 3"/>
</dbReference>
<dbReference type="EMBL" id="OU895879">
    <property type="protein sequence ID" value="CAG9807136.1"/>
    <property type="molecule type" value="Genomic_DNA"/>
</dbReference>
<accession>A0A9N9WWX4</accession>
<keyword evidence="3" id="KW-1185">Reference proteome</keyword>
<keyword evidence="1" id="KW-0732">Signal</keyword>
<organism evidence="2 3">
    <name type="scientific">Chironomus riparius</name>
    <dbReference type="NCBI Taxonomy" id="315576"/>
    <lineage>
        <taxon>Eukaryota</taxon>
        <taxon>Metazoa</taxon>
        <taxon>Ecdysozoa</taxon>
        <taxon>Arthropoda</taxon>
        <taxon>Hexapoda</taxon>
        <taxon>Insecta</taxon>
        <taxon>Pterygota</taxon>
        <taxon>Neoptera</taxon>
        <taxon>Endopterygota</taxon>
        <taxon>Diptera</taxon>
        <taxon>Nematocera</taxon>
        <taxon>Chironomoidea</taxon>
        <taxon>Chironomidae</taxon>
        <taxon>Chironominae</taxon>
        <taxon>Chironomus</taxon>
    </lineage>
</organism>
<dbReference type="OrthoDB" id="6367990at2759"/>
<evidence type="ECO:0000256" key="1">
    <source>
        <dbReference type="SAM" id="SignalP"/>
    </source>
</evidence>
<protein>
    <submittedName>
        <fullName evidence="2">Uncharacterized protein</fullName>
    </submittedName>
</protein>
<dbReference type="AlphaFoldDB" id="A0A9N9WWX4"/>
<name>A0A9N9WWX4_9DIPT</name>
<reference evidence="2" key="2">
    <citation type="submission" date="2022-10" db="EMBL/GenBank/DDBJ databases">
        <authorList>
            <consortium name="ENA_rothamsted_submissions"/>
            <consortium name="culmorum"/>
            <person name="King R."/>
        </authorList>
    </citation>
    <scope>NUCLEOTIDE SEQUENCE</scope>
</reference>
<reference evidence="2" key="1">
    <citation type="submission" date="2022-01" db="EMBL/GenBank/DDBJ databases">
        <authorList>
            <person name="King R."/>
        </authorList>
    </citation>
    <scope>NUCLEOTIDE SEQUENCE</scope>
</reference>
<sequence>MIHLVRFYTCLMIVFSVAKFIDASCLSYGHSCWGAHGKRSYNPQRDVKSNDFNHWAALKFPEKADVFPFKKLFRDGSIQQQMRYPNNEVPINFPIVNPQFPLYEEDDADRSLRTIIENSDENEDVQQRLAARLNEDLKPYQTMRLAKQIPNTSQ</sequence>
<evidence type="ECO:0000313" key="2">
    <source>
        <dbReference type="EMBL" id="CAG9807136.1"/>
    </source>
</evidence>
<proteinExistence type="predicted"/>